<dbReference type="SUPFAM" id="SSF55961">
    <property type="entry name" value="Bet v1-like"/>
    <property type="match status" value="1"/>
</dbReference>
<evidence type="ECO:0000256" key="4">
    <source>
        <dbReference type="ARBA" id="ARBA00022723"/>
    </source>
</evidence>
<evidence type="ECO:0000313" key="13">
    <source>
        <dbReference type="EMBL" id="ABG52839.1"/>
    </source>
</evidence>
<evidence type="ECO:0000256" key="7">
    <source>
        <dbReference type="ARBA" id="ARBA00023002"/>
    </source>
</evidence>
<keyword evidence="10 11" id="KW-0472">Membrane</keyword>
<evidence type="ECO:0000256" key="1">
    <source>
        <dbReference type="ARBA" id="ARBA00004370"/>
    </source>
</evidence>
<feature type="transmembrane region" description="Helical" evidence="11">
    <location>
        <begin position="411"/>
        <end position="430"/>
    </location>
</feature>
<evidence type="ECO:0000256" key="2">
    <source>
        <dbReference type="ARBA" id="ARBA00022692"/>
    </source>
</evidence>
<keyword evidence="7" id="KW-0560">Oxidoreductase</keyword>
<name>Q10Y35_TRIEI</name>
<organism evidence="13">
    <name type="scientific">Trichodesmium erythraeum (strain IMS101)</name>
    <dbReference type="NCBI Taxonomy" id="203124"/>
    <lineage>
        <taxon>Bacteria</taxon>
        <taxon>Bacillati</taxon>
        <taxon>Cyanobacteriota</taxon>
        <taxon>Cyanophyceae</taxon>
        <taxon>Oscillatoriophycideae</taxon>
        <taxon>Oscillatoriales</taxon>
        <taxon>Microcoleaceae</taxon>
        <taxon>Trichodesmium</taxon>
    </lineage>
</organism>
<keyword evidence="4" id="KW-0479">Metal-binding</keyword>
<dbReference type="EMBL" id="CP000393">
    <property type="protein sequence ID" value="ABG52839.1"/>
    <property type="molecule type" value="Genomic_DNA"/>
</dbReference>
<dbReference type="PROSITE" id="PS51296">
    <property type="entry name" value="RIESKE"/>
    <property type="match status" value="1"/>
</dbReference>
<dbReference type="OrthoDB" id="477744at2"/>
<keyword evidence="2 11" id="KW-0812">Transmembrane</keyword>
<dbReference type="GO" id="GO:0051537">
    <property type="term" value="F:2 iron, 2 sulfur cluster binding"/>
    <property type="evidence" value="ECO:0007669"/>
    <property type="project" value="UniProtKB-KW"/>
</dbReference>
<dbReference type="HOGENOM" id="CLU_003927_1_1_3"/>
<evidence type="ECO:0000256" key="8">
    <source>
        <dbReference type="ARBA" id="ARBA00023004"/>
    </source>
</evidence>
<keyword evidence="6 11" id="KW-1133">Transmembrane helix</keyword>
<dbReference type="Gene3D" id="3.90.380.10">
    <property type="entry name" value="Naphthalene 1,2-dioxygenase Alpha Subunit, Chain A, domain 1"/>
    <property type="match status" value="1"/>
</dbReference>
<evidence type="ECO:0000256" key="6">
    <source>
        <dbReference type="ARBA" id="ARBA00022989"/>
    </source>
</evidence>
<evidence type="ECO:0000259" key="12">
    <source>
        <dbReference type="PROSITE" id="PS51296"/>
    </source>
</evidence>
<dbReference type="GO" id="GO:0046872">
    <property type="term" value="F:metal ion binding"/>
    <property type="evidence" value="ECO:0007669"/>
    <property type="project" value="UniProtKB-KW"/>
</dbReference>
<dbReference type="eggNOG" id="COG4638">
    <property type="taxonomic scope" value="Bacteria"/>
</dbReference>
<keyword evidence="3" id="KW-0001">2Fe-2S</keyword>
<feature type="domain" description="Rieske" evidence="12">
    <location>
        <begin position="11"/>
        <end position="122"/>
    </location>
</feature>
<dbReference type="GO" id="GO:0016705">
    <property type="term" value="F:oxidoreductase activity, acting on paired donors, with incorporation or reduction of molecular oxygen"/>
    <property type="evidence" value="ECO:0007669"/>
    <property type="project" value="UniProtKB-ARBA"/>
</dbReference>
<evidence type="ECO:0000256" key="11">
    <source>
        <dbReference type="SAM" id="Phobius"/>
    </source>
</evidence>
<dbReference type="GO" id="GO:0005737">
    <property type="term" value="C:cytoplasm"/>
    <property type="evidence" value="ECO:0007669"/>
    <property type="project" value="TreeGrafter"/>
</dbReference>
<dbReference type="GO" id="GO:0010277">
    <property type="term" value="F:chlorophyllide a oxygenase activity"/>
    <property type="evidence" value="ECO:0007669"/>
    <property type="project" value="InterPro"/>
</dbReference>
<keyword evidence="9" id="KW-0411">Iron-sulfur</keyword>
<dbReference type="InterPro" id="IPR013626">
    <property type="entry name" value="PaO"/>
</dbReference>
<sequence length="443" mass="50976">MQTEFNFFQHWYPLSPVEDLDPEIPVSITLLGMGLVIWKPRYSQNYQVFLDVCPHRLAPLSEGRVDEKTGNLMCSYHGWQFNSEGICTDIPQAENQEIIEKNRQNFCVTSLPVRQENDLLWVWPDRKTADLAASTPLPLSPQIDAEKGFVWSSYVRDLEYDWETLVENVADPSHVPFSHHGVQGNRNKARPIVMEILQSTINVIKVSISRGLPTIITFEPPCRLEYEISIGKDGKKIGLVTYCLPVSPGKSRIVAQFPRNFAKIIHRLTPRWWDHIQNRNLVLDGDMVLLNQQEYLLQQKQSSKSWKTAYQLPTSADRLVIEFRNWFDKYSHGQLPWSEVGVSDSNNSLVNNNHGSLLNRYQQHTQHCSSCRQALKNLKRLQIFLITYFVVTVSGVAILPDNLRIKIGLPLIITAVLGMGIYAGLQFWLIPQFYFVDYIHARK</sequence>
<keyword evidence="8" id="KW-0408">Iron</keyword>
<dbReference type="AlphaFoldDB" id="Q10Y35"/>
<dbReference type="KEGG" id="ter:Tery_3793"/>
<evidence type="ECO:0000256" key="3">
    <source>
        <dbReference type="ARBA" id="ARBA00022714"/>
    </source>
</evidence>
<dbReference type="GO" id="GO:0016020">
    <property type="term" value="C:membrane"/>
    <property type="evidence" value="ECO:0007669"/>
    <property type="project" value="UniProtKB-SubCell"/>
</dbReference>
<dbReference type="InterPro" id="IPR050584">
    <property type="entry name" value="Cholesterol_7-desaturase"/>
</dbReference>
<proteinExistence type="predicted"/>
<dbReference type="SUPFAM" id="SSF50022">
    <property type="entry name" value="ISP domain"/>
    <property type="match status" value="1"/>
</dbReference>
<evidence type="ECO:0000256" key="9">
    <source>
        <dbReference type="ARBA" id="ARBA00023014"/>
    </source>
</evidence>
<evidence type="ECO:0000256" key="5">
    <source>
        <dbReference type="ARBA" id="ARBA00022946"/>
    </source>
</evidence>
<reference evidence="13" key="1">
    <citation type="submission" date="2006-06" db="EMBL/GenBank/DDBJ databases">
        <title>Complete sequence of Trichodesmium erythraeum IMS101.</title>
        <authorList>
            <consortium name="US DOE Joint Genome Institute"/>
            <person name="Copeland A."/>
            <person name="Lucas S."/>
            <person name="Lapidus A."/>
            <person name="Barry K."/>
            <person name="Detter J.C."/>
            <person name="Glavina del Rio T."/>
            <person name="Hammon N."/>
            <person name="Israni S."/>
            <person name="Dalin E."/>
            <person name="Tice H."/>
            <person name="Pitluck S."/>
            <person name="Kiss H."/>
            <person name="Munk A.C."/>
            <person name="Brettin T."/>
            <person name="Bruce D."/>
            <person name="Han C."/>
            <person name="Tapia R."/>
            <person name="Gilna P."/>
            <person name="Schmutz J."/>
            <person name="Larimer F."/>
            <person name="Land M."/>
            <person name="Hauser L."/>
            <person name="Kyrpides N."/>
            <person name="Kim E."/>
            <person name="Richardson P."/>
        </authorList>
    </citation>
    <scope>NUCLEOTIDE SEQUENCE [LARGE SCALE GENOMIC DNA]</scope>
    <source>
        <strain evidence="13">IMS101</strain>
    </source>
</reference>
<accession>Q10Y35</accession>
<dbReference type="Pfam" id="PF00355">
    <property type="entry name" value="Rieske"/>
    <property type="match status" value="1"/>
</dbReference>
<dbReference type="Pfam" id="PF08417">
    <property type="entry name" value="PaO"/>
    <property type="match status" value="1"/>
</dbReference>
<protein>
    <submittedName>
        <fullName evidence="13">Pheophorbide a oxygenase</fullName>
    </submittedName>
</protein>
<dbReference type="RefSeq" id="WP_011613169.1">
    <property type="nucleotide sequence ID" value="NC_008312.1"/>
</dbReference>
<dbReference type="Gene3D" id="2.102.10.10">
    <property type="entry name" value="Rieske [2Fe-2S] iron-sulphur domain"/>
    <property type="match status" value="1"/>
</dbReference>
<keyword evidence="5" id="KW-0809">Transit peptide</keyword>
<dbReference type="STRING" id="203124.Tery_3793"/>
<comment type="subcellular location">
    <subcellularLocation>
        <location evidence="1">Membrane</location>
    </subcellularLocation>
</comment>
<dbReference type="PANTHER" id="PTHR21266:SF32">
    <property type="entry name" value="CHOLESTEROL 7-DESATURASE NVD"/>
    <property type="match status" value="1"/>
</dbReference>
<dbReference type="InterPro" id="IPR017941">
    <property type="entry name" value="Rieske_2Fe-2S"/>
</dbReference>
<evidence type="ECO:0000256" key="10">
    <source>
        <dbReference type="ARBA" id="ARBA00023136"/>
    </source>
</evidence>
<dbReference type="InterPro" id="IPR036922">
    <property type="entry name" value="Rieske_2Fe-2S_sf"/>
</dbReference>
<gene>
    <name evidence="13" type="ordered locus">Tery_3793</name>
</gene>
<dbReference type="PANTHER" id="PTHR21266">
    <property type="entry name" value="IRON-SULFUR DOMAIN CONTAINING PROTEIN"/>
    <property type="match status" value="1"/>
</dbReference>
<feature type="transmembrane region" description="Helical" evidence="11">
    <location>
        <begin position="381"/>
        <end position="399"/>
    </location>
</feature>